<dbReference type="PROSITE" id="PS50052">
    <property type="entry name" value="GUANYLATE_KINASE_2"/>
    <property type="match status" value="1"/>
</dbReference>
<evidence type="ECO:0000256" key="1">
    <source>
        <dbReference type="ARBA" id="ARBA00004170"/>
    </source>
</evidence>
<feature type="domain" description="PDZ" evidence="7">
    <location>
        <begin position="1284"/>
        <end position="1347"/>
    </location>
</feature>
<reference evidence="8 9" key="1">
    <citation type="journal article" date="2019" name="PLoS Pathog.">
        <title>Genome sequence of the bovine parasite Schistosoma bovis Tanzania.</title>
        <authorList>
            <person name="Oey H."/>
            <person name="Zakrzewski M."/>
            <person name="Gobert G."/>
            <person name="Gravermann K."/>
            <person name="Stoye J."/>
            <person name="Jones M."/>
            <person name="Mcmanus D."/>
            <person name="Krause L."/>
        </authorList>
    </citation>
    <scope>NUCLEOTIDE SEQUENCE [LARGE SCALE GENOMIC DNA]</scope>
    <source>
        <strain evidence="8 9">TAN1997</strain>
    </source>
</reference>
<dbReference type="FunFam" id="2.30.42.10:FF:000005">
    <property type="entry name" value="Membrane associated guanylate kinase, WW and PDZ domain containing 1"/>
    <property type="match status" value="1"/>
</dbReference>
<proteinExistence type="predicted"/>
<evidence type="ECO:0000256" key="2">
    <source>
        <dbReference type="ARBA" id="ARBA00022737"/>
    </source>
</evidence>
<dbReference type="SMART" id="SM00228">
    <property type="entry name" value="PDZ"/>
    <property type="match status" value="8"/>
</dbReference>
<dbReference type="GO" id="GO:0005737">
    <property type="term" value="C:cytoplasm"/>
    <property type="evidence" value="ECO:0007669"/>
    <property type="project" value="TreeGrafter"/>
</dbReference>
<gene>
    <name evidence="8" type="ORF">DC041_0000310</name>
</gene>
<dbReference type="InterPro" id="IPR008145">
    <property type="entry name" value="GK/Ca_channel_bsu"/>
</dbReference>
<evidence type="ECO:0000259" key="7">
    <source>
        <dbReference type="PROSITE" id="PS50106"/>
    </source>
</evidence>
<feature type="compositionally biased region" description="Low complexity" evidence="4">
    <location>
        <begin position="1242"/>
        <end position="1252"/>
    </location>
</feature>
<dbReference type="Pfam" id="PF00595">
    <property type="entry name" value="PDZ"/>
    <property type="match status" value="7"/>
</dbReference>
<feature type="region of interest" description="Disordered" evidence="4">
    <location>
        <begin position="1564"/>
        <end position="1584"/>
    </location>
</feature>
<feature type="domain" description="Guanylate kinase-like" evidence="6">
    <location>
        <begin position="159"/>
        <end position="235"/>
    </location>
</feature>
<dbReference type="Gene3D" id="2.20.70.10">
    <property type="match status" value="1"/>
</dbReference>
<organism evidence="8 9">
    <name type="scientific">Schistosoma bovis</name>
    <name type="common">Blood fluke</name>
    <dbReference type="NCBI Taxonomy" id="6184"/>
    <lineage>
        <taxon>Eukaryota</taxon>
        <taxon>Metazoa</taxon>
        <taxon>Spiralia</taxon>
        <taxon>Lophotrochozoa</taxon>
        <taxon>Platyhelminthes</taxon>
        <taxon>Trematoda</taxon>
        <taxon>Digenea</taxon>
        <taxon>Strigeidida</taxon>
        <taxon>Schistosomatoidea</taxon>
        <taxon>Schistosomatidae</taxon>
        <taxon>Schistosoma</taxon>
    </lineage>
</organism>
<feature type="compositionally biased region" description="Polar residues" evidence="4">
    <location>
        <begin position="1570"/>
        <end position="1584"/>
    </location>
</feature>
<dbReference type="PROSITE" id="PS00856">
    <property type="entry name" value="GUANYLATE_KINASE_1"/>
    <property type="match status" value="1"/>
</dbReference>
<feature type="region of interest" description="Disordered" evidence="4">
    <location>
        <begin position="1459"/>
        <end position="1499"/>
    </location>
</feature>
<dbReference type="Proteomes" id="UP000290809">
    <property type="component" value="Unassembled WGS sequence"/>
</dbReference>
<feature type="compositionally biased region" description="Low complexity" evidence="4">
    <location>
        <begin position="290"/>
        <end position="314"/>
    </location>
</feature>
<dbReference type="CDD" id="cd00136">
    <property type="entry name" value="PDZ_canonical"/>
    <property type="match status" value="1"/>
</dbReference>
<dbReference type="InterPro" id="IPR008144">
    <property type="entry name" value="Guanylate_kin-like_dom"/>
</dbReference>
<dbReference type="PROSITE" id="PS01159">
    <property type="entry name" value="WW_DOMAIN_1"/>
    <property type="match status" value="1"/>
</dbReference>
<feature type="compositionally biased region" description="Low complexity" evidence="4">
    <location>
        <begin position="553"/>
        <end position="576"/>
    </location>
</feature>
<feature type="domain" description="PDZ" evidence="7">
    <location>
        <begin position="1637"/>
        <end position="1711"/>
    </location>
</feature>
<accession>A0A430QH56</accession>
<comment type="subcellular location">
    <subcellularLocation>
        <location evidence="1">Membrane</location>
        <topology evidence="1">Peripheral membrane protein</topology>
    </subcellularLocation>
</comment>
<dbReference type="InterPro" id="IPR001478">
    <property type="entry name" value="PDZ"/>
</dbReference>
<feature type="region of interest" description="Disordered" evidence="4">
    <location>
        <begin position="290"/>
        <end position="339"/>
    </location>
</feature>
<dbReference type="PROSITE" id="PS50020">
    <property type="entry name" value="WW_DOMAIN_2"/>
    <property type="match status" value="1"/>
</dbReference>
<evidence type="ECO:0000259" key="6">
    <source>
        <dbReference type="PROSITE" id="PS50052"/>
    </source>
</evidence>
<evidence type="ECO:0000313" key="8">
    <source>
        <dbReference type="EMBL" id="RTG87035.1"/>
    </source>
</evidence>
<name>A0A430QH56_SCHBO</name>
<dbReference type="PROSITE" id="PS50106">
    <property type="entry name" value="PDZ"/>
    <property type="match status" value="7"/>
</dbReference>
<feature type="region of interest" description="Disordered" evidence="4">
    <location>
        <begin position="553"/>
        <end position="599"/>
    </location>
</feature>
<feature type="domain" description="WW" evidence="5">
    <location>
        <begin position="758"/>
        <end position="791"/>
    </location>
</feature>
<dbReference type="CDD" id="cd06731">
    <property type="entry name" value="PDZ1_MAGI-1_3-like"/>
    <property type="match status" value="1"/>
</dbReference>
<keyword evidence="2" id="KW-0677">Repeat</keyword>
<feature type="domain" description="PDZ" evidence="7">
    <location>
        <begin position="877"/>
        <end position="961"/>
    </location>
</feature>
<evidence type="ECO:0000313" key="9">
    <source>
        <dbReference type="Proteomes" id="UP000290809"/>
    </source>
</evidence>
<evidence type="ECO:0000259" key="5">
    <source>
        <dbReference type="PROSITE" id="PS50020"/>
    </source>
</evidence>
<dbReference type="Gene3D" id="3.30.63.10">
    <property type="entry name" value="Guanylate Kinase phosphate binding domain"/>
    <property type="match status" value="1"/>
</dbReference>
<dbReference type="SUPFAM" id="SSF51045">
    <property type="entry name" value="WW domain"/>
    <property type="match status" value="1"/>
</dbReference>
<comment type="caution">
    <text evidence="8">The sequence shown here is derived from an EMBL/GenBank/DDBJ whole genome shotgun (WGS) entry which is preliminary data.</text>
</comment>
<dbReference type="PANTHER" id="PTHR10316">
    <property type="entry name" value="MEMBRANE ASSOCIATED GUANYLATE KINASE-RELATED"/>
    <property type="match status" value="1"/>
</dbReference>
<evidence type="ECO:0008006" key="10">
    <source>
        <dbReference type="Google" id="ProtNLM"/>
    </source>
</evidence>
<dbReference type="CDD" id="cd06735">
    <property type="entry name" value="PDZ5_MAGI-1_3-like"/>
    <property type="match status" value="1"/>
</dbReference>
<dbReference type="GO" id="GO:0007165">
    <property type="term" value="P:signal transduction"/>
    <property type="evidence" value="ECO:0007669"/>
    <property type="project" value="TreeGrafter"/>
</dbReference>
<evidence type="ECO:0000256" key="3">
    <source>
        <dbReference type="ARBA" id="ARBA00023136"/>
    </source>
</evidence>
<dbReference type="SUPFAM" id="SSF50156">
    <property type="entry name" value="PDZ domain-like"/>
    <property type="match status" value="7"/>
</dbReference>
<dbReference type="InterPro" id="IPR036034">
    <property type="entry name" value="PDZ_sf"/>
</dbReference>
<dbReference type="STRING" id="6184.A0A430QH56"/>
<dbReference type="InterPro" id="IPR020590">
    <property type="entry name" value="Guanylate_kinase_CS"/>
</dbReference>
<keyword evidence="9" id="KW-1185">Reference proteome</keyword>
<protein>
    <recommendedName>
        <fullName evidence="10">Membrane-associated guanylate kinase, WW and PDZ domain-containing protein</fullName>
    </recommendedName>
</protein>
<dbReference type="SUPFAM" id="SSF52540">
    <property type="entry name" value="P-loop containing nucleoside triphosphate hydrolases"/>
    <property type="match status" value="1"/>
</dbReference>
<dbReference type="SMART" id="SM00456">
    <property type="entry name" value="WW"/>
    <property type="match status" value="1"/>
</dbReference>
<dbReference type="CDD" id="cd00201">
    <property type="entry name" value="WW"/>
    <property type="match status" value="1"/>
</dbReference>
<dbReference type="PANTHER" id="PTHR10316:SF40">
    <property type="entry name" value="LD27118P"/>
    <property type="match status" value="1"/>
</dbReference>
<feature type="domain" description="PDZ" evidence="7">
    <location>
        <begin position="1099"/>
        <end position="1155"/>
    </location>
</feature>
<dbReference type="InterPro" id="IPR036020">
    <property type="entry name" value="WW_dom_sf"/>
</dbReference>
<evidence type="ECO:0000256" key="4">
    <source>
        <dbReference type="SAM" id="MobiDB-lite"/>
    </source>
</evidence>
<dbReference type="EMBL" id="QMKO01001728">
    <property type="protein sequence ID" value="RTG87035.1"/>
    <property type="molecule type" value="Genomic_DNA"/>
</dbReference>
<feature type="region of interest" description="Disordered" evidence="4">
    <location>
        <begin position="1227"/>
        <end position="1271"/>
    </location>
</feature>
<dbReference type="InterPro" id="IPR001202">
    <property type="entry name" value="WW_dom"/>
</dbReference>
<dbReference type="CDD" id="cd06732">
    <property type="entry name" value="PDZ2_MAGI-1_3-like"/>
    <property type="match status" value="1"/>
</dbReference>
<dbReference type="Pfam" id="PF00625">
    <property type="entry name" value="Guanylate_kin"/>
    <property type="match status" value="1"/>
</dbReference>
<sequence>MKEMKSELTKHNGANFVSSLQKANSEQNSKQYRWLEQCYEIVISAKIDNNNNSGDIPVIPIDGGSDAGMFCVVGAQFDPSRIIYHRSTTISNNNDNTNNNNSKSMEPGDIILAVDGYELSGYTKRDAITLCNACLQSHSHVRLHLSPPHALVTSSTMLSSFLAISFAMDSSEYALQEKIRENVYQRVVPCTTRLPRAEEVDGVHYRFMNVPQFLALERSGQLLESGMYKGNHYGTPRPDPNSTALDPVFLEQFQLSSTDISQISDDACRIPPPLAPLSSFNTFAMHATTTASGTNGSNITTTSSSSSSNNNSSIGVKLNDPLQQLPTCSPPPPPPIRNSSITKNSNIVCNTNNININHGKASTNLLTLCTTENYLTKTIDNNNNNTQLNGLNELNGKLYLPRPKFSNDEASLWSPSEIHLVDDHKTTALSTASTTMSVAANTITITTTTNTNTTNMNTTTMSNHVNTSMTNGCSLIESFFFFSDNYFNLIHRNHYGTPRPDPNSTALDPVFLEQFQLSSTDISQISDDACRIPPPLAPLSSFNTFAMHATTTASGTNGSNITTTSSSSSSNNNSSIGVKLNDPLQQLPTCSPPPPPPIRNSSITKNSNIVCNTNNININHGKASTNLLTLCTTENYLTKTIDNNNNNTQLNGLNELNGKLYLPRPKFSNDEASLWSPSEIHLVDDHKTTALSTASTTMSVAANTITITTTTNTNTTNMNTTTMSNHVNTSMTNGCSLIESFCDQTAYSVDKLDQIGEHVLPYGWEIVQDIKYGTFYIDHINKHTQYEPPTVEDFQLGEKVRMKYLSQFDTIHHKTKTNTTINNNHNIIKNVNNDVNANNNHDDSQNELGSSSINDNGRITPVTFCSDLKQLRGPLINTVLVKSPRGFGFTIIGGSDCNRSAFLQVKHLVPGGPASLNSQLAVGDVMVSVNGTNVLGYTHSQLVSLFQSIPVGASINLLVSQGYRLRREIGSDPPTHFNGSVSGNHLGATGFVSGVIDISAQVKHLVPGGPASLNSQLAVGDVMVSVNGTNVLGYTHSQLVSLFQSIPVGASINLLVSQGYRLRREIGSDPPTHFNGSVSGNHLGATGFVSGVIDISAQVKHLVPGGPASLNSQLAVGDVMVSVNGTNVLGYTHSQLVSLFQSIPVGASINLLVSQGYRLRREIGSDPPTHFNGSVSGNHLGATGFVSGVIDISAQNNLNNLKLGEDTLDNLPLTELHLVNSSRNSGVISSHSSISPTPPPSASSSSNNGNSSQELPAVRSSPSNLNGGSCVGKLRNSQRPEFLKVSIFKQTNGFGFTLADHIQGQHVKAISDPVRCGRLRVGDVIVEINDQRVKDMPHVEVVQILKQCPVGKEARLLVQRGGLYTSPLSLLDTELLEMNSLNFNEQLTVRFSVSVADFHVKSTDQQSNTSIIGVFPSSPPTDGTVNSNTINTTTINNNNLSIIYATPQPQRNHLSSRIGYHHRTSGSTGENSISSSSSSHIRAQTPDPYVDRRLGLDSPNHQYHQRHYQHSYQNEPSDLISRSNFNQTDYIHHSNNNNGNINNNMGLSVISDRRRRVHPVDDSVVGLNKDNFSPESPNSSTTYGSLLRPGRMLPLRHSQSSVSNRPNSNIVRSATAVTTSAMTSSTAPLCMLPGEFLVHLKRQSTGFGFNLVGGAEENTQVSIGALRMGGSAQLSEVVRTGDKLISIDGVRVIGATHAEVVELLDRAAHTVGQVEIDNLNSHSSSEPVDVVISRSEKSDGFGFFLTNTKPIHNSLNEHSNVIAVNRNNSNNNNLQNTEYIAQIVPGSQAERMGLLSVGDQILAVNGIPTCGLHHDEVVRLIRESGSASRGRKHPLPMRDSVEFPVTLFRGSRGFGFSIRGGQEFNRMPLVVLRIADGGAAQMDGHLKVGDELVEINGYSTIGMSHGQAIEIIQRGGNTMRLIVRRRSPRVKQSLEQQMSNGLTRVIDSRTNADKQSHRLSFNKHDSSSNWFQRTILDKNHSSSHFNQFQRRNEQLRWTIRK</sequence>
<dbReference type="GO" id="GO:0016020">
    <property type="term" value="C:membrane"/>
    <property type="evidence" value="ECO:0007669"/>
    <property type="project" value="UniProtKB-SubCell"/>
</dbReference>
<feature type="domain" description="PDZ" evidence="7">
    <location>
        <begin position="1002"/>
        <end position="1058"/>
    </location>
</feature>
<feature type="compositionally biased region" description="Low complexity" evidence="4">
    <location>
        <begin position="1465"/>
        <end position="1479"/>
    </location>
</feature>
<dbReference type="Gene3D" id="2.30.42.10">
    <property type="match status" value="7"/>
</dbReference>
<feature type="region of interest" description="Disordered" evidence="4">
    <location>
        <begin position="834"/>
        <end position="854"/>
    </location>
</feature>
<feature type="domain" description="PDZ" evidence="7">
    <location>
        <begin position="1844"/>
        <end position="1927"/>
    </location>
</feature>
<keyword evidence="3" id="KW-0472">Membrane</keyword>
<dbReference type="InterPro" id="IPR027417">
    <property type="entry name" value="P-loop_NTPase"/>
</dbReference>
<feature type="domain" description="PDZ" evidence="7">
    <location>
        <begin position="1729"/>
        <end position="1826"/>
    </location>
</feature>